<name>K6YJ98_9ALTE</name>
<evidence type="ECO:0000256" key="1">
    <source>
        <dbReference type="SAM" id="Phobius"/>
    </source>
</evidence>
<dbReference type="Proteomes" id="UP000006263">
    <property type="component" value="Unassembled WGS sequence"/>
</dbReference>
<evidence type="ECO:0000313" key="2">
    <source>
        <dbReference type="EMBL" id="GAC24071.1"/>
    </source>
</evidence>
<organism evidence="2 3">
    <name type="scientific">Paraglaciecola mesophila KMM 241</name>
    <dbReference type="NCBI Taxonomy" id="1128912"/>
    <lineage>
        <taxon>Bacteria</taxon>
        <taxon>Pseudomonadati</taxon>
        <taxon>Pseudomonadota</taxon>
        <taxon>Gammaproteobacteria</taxon>
        <taxon>Alteromonadales</taxon>
        <taxon>Alteromonadaceae</taxon>
        <taxon>Paraglaciecola</taxon>
    </lineage>
</organism>
<dbReference type="AlphaFoldDB" id="K6YJ98"/>
<protein>
    <submittedName>
        <fullName evidence="2">Uncharacterized protein</fullName>
    </submittedName>
</protein>
<accession>K6YJ98</accession>
<sequence>MAVWHSCLLGVLAKYFKLACLGLLIFGGANLISIYAKIIA</sequence>
<evidence type="ECO:0000313" key="3">
    <source>
        <dbReference type="Proteomes" id="UP000006263"/>
    </source>
</evidence>
<comment type="caution">
    <text evidence="2">The sequence shown here is derived from an EMBL/GenBank/DDBJ whole genome shotgun (WGS) entry which is preliminary data.</text>
</comment>
<reference evidence="2 3" key="1">
    <citation type="journal article" date="2017" name="Antonie Van Leeuwenhoek">
        <title>Rhizobium rhizosphaerae sp. nov., a novel species isolated from rice rhizosphere.</title>
        <authorList>
            <person name="Zhao J.J."/>
            <person name="Zhang J."/>
            <person name="Zhang R.J."/>
            <person name="Zhang C.W."/>
            <person name="Yin H.Q."/>
            <person name="Zhang X.X."/>
        </authorList>
    </citation>
    <scope>NUCLEOTIDE SEQUENCE [LARGE SCALE GENOMIC DNA]</scope>
    <source>
        <strain evidence="2 3">KMM 241</strain>
    </source>
</reference>
<keyword evidence="1" id="KW-0472">Membrane</keyword>
<gene>
    <name evidence="2" type="ORF">GMES_1775</name>
</gene>
<dbReference type="EMBL" id="BAEP01000035">
    <property type="protein sequence ID" value="GAC24071.1"/>
    <property type="molecule type" value="Genomic_DNA"/>
</dbReference>
<proteinExistence type="predicted"/>
<feature type="transmembrane region" description="Helical" evidence="1">
    <location>
        <begin position="15"/>
        <end position="36"/>
    </location>
</feature>
<keyword evidence="1" id="KW-0812">Transmembrane</keyword>
<keyword evidence="1" id="KW-1133">Transmembrane helix</keyword>